<dbReference type="AlphaFoldDB" id="A0A8J2Z1Y4"/>
<comment type="caution">
    <text evidence="4">The sequence shown here is derived from an EMBL/GenBank/DDBJ whole genome shotgun (WGS) entry which is preliminary data.</text>
</comment>
<evidence type="ECO:0000256" key="1">
    <source>
        <dbReference type="ARBA" id="ARBA00022729"/>
    </source>
</evidence>
<organism evidence="4 5">
    <name type="scientific">Cysteiniphilum litorale</name>
    <dbReference type="NCBI Taxonomy" id="2056700"/>
    <lineage>
        <taxon>Bacteria</taxon>
        <taxon>Pseudomonadati</taxon>
        <taxon>Pseudomonadota</taxon>
        <taxon>Gammaproteobacteria</taxon>
        <taxon>Thiotrichales</taxon>
        <taxon>Fastidiosibacteraceae</taxon>
        <taxon>Cysteiniphilum</taxon>
    </lineage>
</organism>
<dbReference type="Pfam" id="PF16967">
    <property type="entry name" value="TcfC"/>
    <property type="match status" value="1"/>
</dbReference>
<evidence type="ECO:0000313" key="4">
    <source>
        <dbReference type="EMBL" id="GGF88253.1"/>
    </source>
</evidence>
<protein>
    <submittedName>
        <fullName evidence="4">Fimbrial usher protein</fullName>
    </submittedName>
</protein>
<evidence type="ECO:0000313" key="5">
    <source>
        <dbReference type="Proteomes" id="UP000636949"/>
    </source>
</evidence>
<keyword evidence="1" id="KW-0732">Signal</keyword>
<gene>
    <name evidence="4" type="ORF">GCM10010995_01880</name>
</gene>
<evidence type="ECO:0000259" key="2">
    <source>
        <dbReference type="Pfam" id="PF15976"/>
    </source>
</evidence>
<dbReference type="InterPro" id="IPR032636">
    <property type="entry name" value="Pilus_assem_E-set-like_dom"/>
</dbReference>
<reference evidence="4" key="1">
    <citation type="journal article" date="2014" name="Int. J. Syst. Evol. Microbiol.">
        <title>Complete genome sequence of Corynebacterium casei LMG S-19264T (=DSM 44701T), isolated from a smear-ripened cheese.</title>
        <authorList>
            <consortium name="US DOE Joint Genome Institute (JGI-PGF)"/>
            <person name="Walter F."/>
            <person name="Albersmeier A."/>
            <person name="Kalinowski J."/>
            <person name="Ruckert C."/>
        </authorList>
    </citation>
    <scope>NUCLEOTIDE SEQUENCE</scope>
    <source>
        <strain evidence="4">CGMCC 1.15758</strain>
    </source>
</reference>
<feature type="domain" description="Pilus assembly protein C-terminal" evidence="2">
    <location>
        <begin position="731"/>
        <end position="822"/>
    </location>
</feature>
<accession>A0A8J2Z1Y4</accession>
<dbReference type="Proteomes" id="UP000636949">
    <property type="component" value="Unassembled WGS sequence"/>
</dbReference>
<proteinExistence type="predicted"/>
<sequence length="823" mass="91963">MAICQSYFSKKKIKRLSIYLGLLLSHCLVIGMAPKIATASDLPPGFEDFIEDDETSLVTIVFGKEKLVETTATFNDNEITFDEPDLILQKLKPYIAKTAQHLLLEELSAPQKTNAERNCSNGANCGFIRPQTLGVIFDRNNYRAQLFINPKYLLAQDAVPAKFLQKSTAGLGTLNLFQLGLSGNNDQNHSMALNHNGYLSYGNWHLDYKDNFTYSVTPGQPPIKQFQFRDFDINWRHKQYHLSLGLQDTVGTMIIPSLQIVGASVQTNLELLTNLNEQIATPVEVNIIVPSYVDVYRGNTLIDTQYFPPGNHFLDTRSFPSGAYMLRLETRTLTNQTSNKQVYFIKTNALPLLTLPNYYISYGRLAELVSGTIFPTLTDLNVLTFEAKQRLSKSFGIGEHVTVFNQQEAIGEFMLMMELSHLSFYNSFAVSNFGDLGLAFSVAGNVSGVTLNTFFRQIWVKENSSSYINQYFEDTQTSNTNIGTSLSFNWHDINFTTSLSYAYVDNNFQHDIGFGIAKTLSFGDNNDLTFSLSLDHSESNKSVFLQLTWSFGTQNGWYMAAGLEGQVSQQSEKEVQREENIKLNIGKEFTGSDYQNDLGVSTEVNHNTQYYSQYASTSNRYFNSLQQLNLAQSKHDKSVISYNIQTSSSLAYTPMTNWGVSGSDNRSGALIYVNADIPSKYTIYVDGKENAVIDNNESYFVPMSVYKEHNVQVQAHEVTLSVPHNDRDVILYPGNVETIALNAKPAVLIMGNFVNTQGEILSFAKITGGLEPSETDGDGFAQIDVILGKKLTLETQDGQTCTVNSNALRAEDGIAFQDEIICE</sequence>
<dbReference type="OrthoDB" id="6187408at2"/>
<dbReference type="Pfam" id="PF15976">
    <property type="entry name" value="CooC_C"/>
    <property type="match status" value="1"/>
</dbReference>
<dbReference type="InterPro" id="IPR031917">
    <property type="entry name" value="Pilus_assem_C"/>
</dbReference>
<evidence type="ECO:0000259" key="3">
    <source>
        <dbReference type="Pfam" id="PF16967"/>
    </source>
</evidence>
<name>A0A8J2Z1Y4_9GAMM</name>
<dbReference type="EMBL" id="BMJS01000001">
    <property type="protein sequence ID" value="GGF88253.1"/>
    <property type="molecule type" value="Genomic_DNA"/>
</dbReference>
<keyword evidence="5" id="KW-1185">Reference proteome</keyword>
<reference evidence="4" key="2">
    <citation type="submission" date="2020-09" db="EMBL/GenBank/DDBJ databases">
        <authorList>
            <person name="Sun Q."/>
            <person name="Zhou Y."/>
        </authorList>
    </citation>
    <scope>NUCLEOTIDE SEQUENCE</scope>
    <source>
        <strain evidence="4">CGMCC 1.15758</strain>
    </source>
</reference>
<dbReference type="RefSeq" id="WP_117001208.1">
    <property type="nucleotide sequence ID" value="NZ_BMJS01000001.1"/>
</dbReference>
<feature type="domain" description="Pilus assembly protein E-set like" evidence="3">
    <location>
        <begin position="280"/>
        <end position="345"/>
    </location>
</feature>